<reference evidence="1 2" key="1">
    <citation type="submission" date="2019-11" db="EMBL/GenBank/DDBJ databases">
        <title>Phenotypic characterization of an OXA-22 and OXA-60 co-producing Ralstonia pickettii clinical strain.</title>
        <authorList>
            <person name="He F."/>
        </authorList>
    </citation>
    <scope>NUCLEOTIDE SEQUENCE [LARGE SCALE GENOMIC DNA]</scope>
    <source>
        <strain evidence="1 2">PSLESD1</strain>
    </source>
</reference>
<dbReference type="SUPFAM" id="SSF109854">
    <property type="entry name" value="DinB/YfiT-like putative metalloenzymes"/>
    <property type="match status" value="1"/>
</dbReference>
<comment type="caution">
    <text evidence="1">The sequence shown here is derived from an EMBL/GenBank/DDBJ whole genome shotgun (WGS) entry which is preliminary data.</text>
</comment>
<evidence type="ECO:0000313" key="2">
    <source>
        <dbReference type="Proteomes" id="UP000441032"/>
    </source>
</evidence>
<protein>
    <submittedName>
        <fullName evidence="1">DUF1993 family protein</fullName>
    </submittedName>
</protein>
<dbReference type="RefSeq" id="WP_154207235.1">
    <property type="nucleotide sequence ID" value="NZ_JACAWZ010000003.1"/>
</dbReference>
<dbReference type="Proteomes" id="UP000441032">
    <property type="component" value="Unassembled WGS sequence"/>
</dbReference>
<dbReference type="PANTHER" id="PTHR36922">
    <property type="entry name" value="BLL2446 PROTEIN"/>
    <property type="match status" value="1"/>
</dbReference>
<dbReference type="InterPro" id="IPR018531">
    <property type="entry name" value="DUF1993"/>
</dbReference>
<dbReference type="EMBL" id="WJYN01000005">
    <property type="protein sequence ID" value="MRS99742.1"/>
    <property type="molecule type" value="Genomic_DNA"/>
</dbReference>
<dbReference type="PANTHER" id="PTHR36922:SF1">
    <property type="entry name" value="DUF1993 DOMAIN-CONTAINING PROTEIN"/>
    <property type="match status" value="1"/>
</dbReference>
<dbReference type="Pfam" id="PF09351">
    <property type="entry name" value="DUF1993"/>
    <property type="match status" value="1"/>
</dbReference>
<dbReference type="Gene3D" id="1.20.120.450">
    <property type="entry name" value="dinb family like domain"/>
    <property type="match status" value="1"/>
</dbReference>
<name>A0A7X2HNE8_RALPI</name>
<dbReference type="AlphaFoldDB" id="A0A7X2HNE8"/>
<evidence type="ECO:0000313" key="1">
    <source>
        <dbReference type="EMBL" id="MRS99742.1"/>
    </source>
</evidence>
<gene>
    <name evidence="1" type="ORF">GJQ57_13915</name>
</gene>
<accession>A0A7X2HNE8</accession>
<organism evidence="1 2">
    <name type="scientific">Ralstonia pickettii</name>
    <name type="common">Burkholderia pickettii</name>
    <dbReference type="NCBI Taxonomy" id="329"/>
    <lineage>
        <taxon>Bacteria</taxon>
        <taxon>Pseudomonadati</taxon>
        <taxon>Pseudomonadota</taxon>
        <taxon>Betaproteobacteria</taxon>
        <taxon>Burkholderiales</taxon>
        <taxon>Burkholderiaceae</taxon>
        <taxon>Ralstonia</taxon>
    </lineage>
</organism>
<dbReference type="InterPro" id="IPR034660">
    <property type="entry name" value="DinB/YfiT-like"/>
</dbReference>
<sequence length="169" mass="18587">MTTPSMYEFLVPTANRMLGNLSALLDKAAAHAEAKKFDPANLMTARLAPDMHPFTRQVQIACDQAKGGAARLSGNEVPSYPDVETTIPELKARIAKTLEFVNSIDPAAFAGSEDRRITLKSPTRELQFTGLDYLRGFVLPNLYFHVTTAYALLRHNGVEIGKLDFLGHP</sequence>
<proteinExistence type="predicted"/>